<organism evidence="2 3">
    <name type="scientific">Mycobacterium phage Purky</name>
    <dbReference type="NCBI Taxonomy" id="2593351"/>
    <lineage>
        <taxon>Viruses</taxon>
        <taxon>Duplodnaviria</taxon>
        <taxon>Heunggongvirae</taxon>
        <taxon>Uroviricota</taxon>
        <taxon>Caudoviricetes</taxon>
        <taxon>Pclasvirinae</taxon>
        <taxon>Purkyvirus</taxon>
        <taxon>Purkyvirus purky</taxon>
    </lineage>
</organism>
<evidence type="ECO:0000313" key="2">
    <source>
        <dbReference type="EMBL" id="QDK01137.1"/>
    </source>
</evidence>
<keyword evidence="1" id="KW-1133">Transmembrane helix</keyword>
<name>A0A514TWS0_9CAUD</name>
<evidence type="ECO:0000256" key="1">
    <source>
        <dbReference type="SAM" id="Phobius"/>
    </source>
</evidence>
<keyword evidence="1" id="KW-0812">Transmembrane</keyword>
<dbReference type="KEGG" id="vg:60336878"/>
<keyword evidence="3" id="KW-1185">Reference proteome</keyword>
<dbReference type="EMBL" id="MN096355">
    <property type="protein sequence ID" value="QDK01137.1"/>
    <property type="molecule type" value="Genomic_DNA"/>
</dbReference>
<accession>A0A514TWS0</accession>
<sequence length="66" mass="7218">MIPTTKGRITSMDLLKRNYDLVATAGTGAVFLALDTTVGIPWWLWAAYGALVIVQLGNRVARGWAR</sequence>
<evidence type="ECO:0000313" key="3">
    <source>
        <dbReference type="Proteomes" id="UP000320930"/>
    </source>
</evidence>
<feature type="transmembrane region" description="Helical" evidence="1">
    <location>
        <begin position="18"/>
        <end position="34"/>
    </location>
</feature>
<keyword evidence="1" id="KW-0472">Membrane</keyword>
<proteinExistence type="predicted"/>
<dbReference type="Proteomes" id="UP000320930">
    <property type="component" value="Segment"/>
</dbReference>
<gene>
    <name evidence="2" type="primary">32</name>
    <name evidence="2" type="ORF">SEA_PURKY_31</name>
</gene>
<dbReference type="RefSeq" id="YP_009965154.1">
    <property type="nucleotide sequence ID" value="NC_051739.1"/>
</dbReference>
<dbReference type="GeneID" id="60336878"/>
<protein>
    <submittedName>
        <fullName evidence="2">Uncharacterized protein</fullName>
    </submittedName>
</protein>
<reference evidence="2 3" key="1">
    <citation type="submission" date="2019-06" db="EMBL/GenBank/DDBJ databases">
        <authorList>
            <person name="English H.B."/>
            <person name="Hanline L.C."/>
            <person name="Salsman M.A."/>
            <person name="Wilgus G.V."/>
            <person name="Purks T."/>
            <person name="Korey C.A."/>
            <person name="Delesalle V.A."/>
            <person name="Garlena R.A."/>
            <person name="Russell D.A."/>
            <person name="Pope W.H."/>
            <person name="Jacobs-Sera D."/>
            <person name="Hatfull G.F."/>
        </authorList>
    </citation>
    <scope>NUCLEOTIDE SEQUENCE [LARGE SCALE GENOMIC DNA]</scope>
</reference>